<evidence type="ECO:0000313" key="2">
    <source>
        <dbReference type="Proteomes" id="UP000028878"/>
    </source>
</evidence>
<name>A0A1L1PZE2_HYDIT</name>
<accession>A0A1L1PZE2</accession>
<keyword evidence="2" id="KW-1185">Reference proteome</keyword>
<gene>
    <name evidence="1" type="ORF">BN948_05060</name>
</gene>
<reference evidence="2" key="2">
    <citation type="submission" date="2014-11" db="EMBL/GenBank/DDBJ databases">
        <title>Draft genome sequence of Hydrogenophaga intermedia S1.</title>
        <authorList>
            <person name="Gan H.M."/>
            <person name="Chew T.H."/>
            <person name="Stolz A."/>
        </authorList>
    </citation>
    <scope>NUCLEOTIDE SEQUENCE [LARGE SCALE GENOMIC DNA]</scope>
    <source>
        <strain evidence="2">S1</strain>
    </source>
</reference>
<organism evidence="1 2">
    <name type="scientific">Hydrogenophaga intermedia</name>
    <dbReference type="NCBI Taxonomy" id="65786"/>
    <lineage>
        <taxon>Bacteria</taxon>
        <taxon>Pseudomonadati</taxon>
        <taxon>Pseudomonadota</taxon>
        <taxon>Betaproteobacteria</taxon>
        <taxon>Burkholderiales</taxon>
        <taxon>Comamonadaceae</taxon>
        <taxon>Hydrogenophaga</taxon>
    </lineage>
</organism>
<protein>
    <submittedName>
        <fullName evidence="1">Uncharacterized protein</fullName>
    </submittedName>
</protein>
<dbReference type="AlphaFoldDB" id="A0A1L1PZE2"/>
<proteinExistence type="predicted"/>
<dbReference type="Proteomes" id="UP000028878">
    <property type="component" value="Unassembled WGS sequence"/>
</dbReference>
<dbReference type="EMBL" id="CCAE010000105">
    <property type="protein sequence ID" value="CDN90615.1"/>
    <property type="molecule type" value="Genomic_DNA"/>
</dbReference>
<evidence type="ECO:0000313" key="1">
    <source>
        <dbReference type="EMBL" id="CDN90615.1"/>
    </source>
</evidence>
<sequence length="98" mass="10925">MSHCKPKDYEARVVRAYSLPVGAFDHLKNLQRHLQRTIDPTGERHTVTNSEALTELLNDHYRLGVVAGFKDRTTSELCRDLANGTLVVVPAPREGSLA</sequence>
<reference evidence="2" key="1">
    <citation type="submission" date="2014-02" db="EMBL/GenBank/DDBJ databases">
        <authorList>
            <person name="Gan H."/>
        </authorList>
    </citation>
    <scope>NUCLEOTIDE SEQUENCE [LARGE SCALE GENOMIC DNA]</scope>
    <source>
        <strain evidence="2">S1</strain>
    </source>
</reference>